<comment type="caution">
    <text evidence="1">The sequence shown here is derived from an EMBL/GenBank/DDBJ whole genome shotgun (WGS) entry which is preliminary data.</text>
</comment>
<gene>
    <name evidence="1" type="ORF">HPB50_013168</name>
</gene>
<protein>
    <submittedName>
        <fullName evidence="1">Uncharacterized protein</fullName>
    </submittedName>
</protein>
<keyword evidence="2" id="KW-1185">Reference proteome</keyword>
<dbReference type="EMBL" id="CM023485">
    <property type="protein sequence ID" value="KAH6930383.1"/>
    <property type="molecule type" value="Genomic_DNA"/>
</dbReference>
<sequence>MGNVIKSINRPSTPTAVLYSSADAQLVTDFLRSSPVPLHQFTFRAVAFVLLPNHDNLPPSLFRKLKRFEKEHSNVYWIFAVRKHEDILEKVASHSCQVITISEVEVNEHFGDYKQCTRNHRRVLHSGQNLSFFASTSPTKYPKHARIEYAVSDRQNNSVGALYGSRAHMVIQAYEALNNTLIQQWSTEGSDSLLLDRRVDVILGNRNVHCWSKCSFYPYALYAPNAARILVRRARPLVPSFASTWESFFCIPLVLAPVVVMILLAAHIQRRFSPNDASPLPGVIAFLVSTYLGRSPPPAMRSVATSSKITMATWMFGMLFLINFIQTEITSSRAVPEYSSEIRNMEEFVARIESGARRLCVNTATRNIIRRVTKTEPRISHLDSLDRVLEQCGQRCVTDNFWTDCAPKICRGTHMGIIMASRVFAKEKELVPGQDTLLNSIMLSPAHGSFPLRHQHRRLVTALIESGIFDKESGPHTQQSTIKTISVDVPFVDYLTVYFAGCGLASLSLFAEIAYYRLIRAHWSIDI</sequence>
<organism evidence="1 2">
    <name type="scientific">Hyalomma asiaticum</name>
    <name type="common">Tick</name>
    <dbReference type="NCBI Taxonomy" id="266040"/>
    <lineage>
        <taxon>Eukaryota</taxon>
        <taxon>Metazoa</taxon>
        <taxon>Ecdysozoa</taxon>
        <taxon>Arthropoda</taxon>
        <taxon>Chelicerata</taxon>
        <taxon>Arachnida</taxon>
        <taxon>Acari</taxon>
        <taxon>Parasitiformes</taxon>
        <taxon>Ixodida</taxon>
        <taxon>Ixodoidea</taxon>
        <taxon>Ixodidae</taxon>
        <taxon>Hyalomminae</taxon>
        <taxon>Hyalomma</taxon>
    </lineage>
</organism>
<reference evidence="1" key="1">
    <citation type="submission" date="2020-05" db="EMBL/GenBank/DDBJ databases">
        <title>Large-scale comparative analyses of tick genomes elucidate their genetic diversity and vector capacities.</title>
        <authorList>
            <person name="Jia N."/>
            <person name="Wang J."/>
            <person name="Shi W."/>
            <person name="Du L."/>
            <person name="Sun Y."/>
            <person name="Zhan W."/>
            <person name="Jiang J."/>
            <person name="Wang Q."/>
            <person name="Zhang B."/>
            <person name="Ji P."/>
            <person name="Sakyi L.B."/>
            <person name="Cui X."/>
            <person name="Yuan T."/>
            <person name="Jiang B."/>
            <person name="Yang W."/>
            <person name="Lam T.T.-Y."/>
            <person name="Chang Q."/>
            <person name="Ding S."/>
            <person name="Wang X."/>
            <person name="Zhu J."/>
            <person name="Ruan X."/>
            <person name="Zhao L."/>
            <person name="Wei J."/>
            <person name="Que T."/>
            <person name="Du C."/>
            <person name="Cheng J."/>
            <person name="Dai P."/>
            <person name="Han X."/>
            <person name="Huang E."/>
            <person name="Gao Y."/>
            <person name="Liu J."/>
            <person name="Shao H."/>
            <person name="Ye R."/>
            <person name="Li L."/>
            <person name="Wei W."/>
            <person name="Wang X."/>
            <person name="Wang C."/>
            <person name="Yang T."/>
            <person name="Huo Q."/>
            <person name="Li W."/>
            <person name="Guo W."/>
            <person name="Chen H."/>
            <person name="Zhou L."/>
            <person name="Ni X."/>
            <person name="Tian J."/>
            <person name="Zhou Y."/>
            <person name="Sheng Y."/>
            <person name="Liu T."/>
            <person name="Pan Y."/>
            <person name="Xia L."/>
            <person name="Li J."/>
            <person name="Zhao F."/>
            <person name="Cao W."/>
        </authorList>
    </citation>
    <scope>NUCLEOTIDE SEQUENCE</scope>
    <source>
        <strain evidence="1">Hyas-2018</strain>
    </source>
</reference>
<dbReference type="Proteomes" id="UP000821845">
    <property type="component" value="Chromosome 5"/>
</dbReference>
<name>A0ACB7S6J7_HYAAI</name>
<evidence type="ECO:0000313" key="2">
    <source>
        <dbReference type="Proteomes" id="UP000821845"/>
    </source>
</evidence>
<proteinExistence type="predicted"/>
<evidence type="ECO:0000313" key="1">
    <source>
        <dbReference type="EMBL" id="KAH6930383.1"/>
    </source>
</evidence>
<accession>A0ACB7S6J7</accession>